<dbReference type="GO" id="GO:0016740">
    <property type="term" value="F:transferase activity"/>
    <property type="evidence" value="ECO:0007669"/>
    <property type="project" value="UniProtKB-KW"/>
</dbReference>
<dbReference type="EMBL" id="PZJX01000033">
    <property type="protein sequence ID" value="PTE08832.1"/>
    <property type="molecule type" value="Genomic_DNA"/>
</dbReference>
<dbReference type="Proteomes" id="UP000240259">
    <property type="component" value="Unassembled WGS sequence"/>
</dbReference>
<keyword evidence="2 5" id="KW-0812">Transmembrane</keyword>
<dbReference type="Pfam" id="PF06472">
    <property type="entry name" value="ABC_membrane_2"/>
    <property type="match status" value="1"/>
</dbReference>
<evidence type="ECO:0000313" key="8">
    <source>
        <dbReference type="Proteomes" id="UP000240259"/>
    </source>
</evidence>
<protein>
    <submittedName>
        <fullName evidence="7">Glycosyl transferase family 1</fullName>
    </submittedName>
</protein>
<dbReference type="GO" id="GO:0140359">
    <property type="term" value="F:ABC-type transporter activity"/>
    <property type="evidence" value="ECO:0007669"/>
    <property type="project" value="InterPro"/>
</dbReference>
<dbReference type="GO" id="GO:0016020">
    <property type="term" value="C:membrane"/>
    <property type="evidence" value="ECO:0007669"/>
    <property type="project" value="UniProtKB-SubCell"/>
</dbReference>
<reference evidence="7 8" key="1">
    <citation type="submission" date="2018-03" db="EMBL/GenBank/DDBJ databases">
        <title>Genome sequence of the symbiotic type strain Mesorhizobium helmanticense CSLC115NT isolated from Lotus corniculatus nodules.</title>
        <authorList>
            <person name="Sannazzaro A.I."/>
            <person name="Torres Tejerizo G.A."/>
            <person name="Dip D."/>
            <person name="Caballero M."/>
            <person name="Pistorio M."/>
            <person name="Estrella M.J."/>
        </authorList>
    </citation>
    <scope>NUCLEOTIDE SEQUENCE [LARGE SCALE GENOMIC DNA]</scope>
    <source>
        <strain evidence="7 8">CSLC115N</strain>
    </source>
</reference>
<comment type="caution">
    <text evidence="7">The sequence shown here is derived from an EMBL/GenBank/DDBJ whole genome shotgun (WGS) entry which is preliminary data.</text>
</comment>
<dbReference type="InterPro" id="IPR011527">
    <property type="entry name" value="ABC1_TM_dom"/>
</dbReference>
<accession>A0A2T4IT40</accession>
<evidence type="ECO:0000259" key="6">
    <source>
        <dbReference type="Pfam" id="PF06472"/>
    </source>
</evidence>
<evidence type="ECO:0000256" key="5">
    <source>
        <dbReference type="SAM" id="Phobius"/>
    </source>
</evidence>
<dbReference type="AlphaFoldDB" id="A0A2T4IT40"/>
<gene>
    <name evidence="7" type="ORF">C9427_19460</name>
</gene>
<evidence type="ECO:0000256" key="4">
    <source>
        <dbReference type="ARBA" id="ARBA00023136"/>
    </source>
</evidence>
<keyword evidence="3 5" id="KW-1133">Transmembrane helix</keyword>
<feature type="non-terminal residue" evidence="7">
    <location>
        <position position="114"/>
    </location>
</feature>
<feature type="domain" description="ABC transmembrane type-1" evidence="6">
    <location>
        <begin position="39"/>
        <end position="114"/>
    </location>
</feature>
<feature type="transmembrane region" description="Helical" evidence="5">
    <location>
        <begin position="78"/>
        <end position="102"/>
    </location>
</feature>
<sequence>MADHPDDMARASVEASSLRDQLATIRLALAASPVRKYLLWLSIGIVAVIVATSVGQVLLNRWNQPFYDALARRDMQGFLHQLLVFAAIAGTLLVLNVGQTWLNQMIRLKLREAL</sequence>
<proteinExistence type="predicted"/>
<name>A0A2T4IT40_9HYPH</name>
<dbReference type="GO" id="GO:0005524">
    <property type="term" value="F:ATP binding"/>
    <property type="evidence" value="ECO:0007669"/>
    <property type="project" value="InterPro"/>
</dbReference>
<keyword evidence="8" id="KW-1185">Reference proteome</keyword>
<evidence type="ECO:0000256" key="3">
    <source>
        <dbReference type="ARBA" id="ARBA00022989"/>
    </source>
</evidence>
<evidence type="ECO:0000313" key="7">
    <source>
        <dbReference type="EMBL" id="PTE08832.1"/>
    </source>
</evidence>
<comment type="subcellular location">
    <subcellularLocation>
        <location evidence="1">Membrane</location>
        <topology evidence="1">Multi-pass membrane protein</topology>
    </subcellularLocation>
</comment>
<keyword evidence="4 5" id="KW-0472">Membrane</keyword>
<organism evidence="7 8">
    <name type="scientific">Mesorhizobium helmanticense</name>
    <dbReference type="NCBI Taxonomy" id="1776423"/>
    <lineage>
        <taxon>Bacteria</taxon>
        <taxon>Pseudomonadati</taxon>
        <taxon>Pseudomonadota</taxon>
        <taxon>Alphaproteobacteria</taxon>
        <taxon>Hyphomicrobiales</taxon>
        <taxon>Phyllobacteriaceae</taxon>
        <taxon>Mesorhizobium</taxon>
    </lineage>
</organism>
<evidence type="ECO:0000256" key="1">
    <source>
        <dbReference type="ARBA" id="ARBA00004141"/>
    </source>
</evidence>
<feature type="transmembrane region" description="Helical" evidence="5">
    <location>
        <begin position="37"/>
        <end position="58"/>
    </location>
</feature>
<keyword evidence="7" id="KW-0808">Transferase</keyword>
<evidence type="ECO:0000256" key="2">
    <source>
        <dbReference type="ARBA" id="ARBA00022692"/>
    </source>
</evidence>